<dbReference type="Gene3D" id="3.90.1200.10">
    <property type="match status" value="1"/>
</dbReference>
<organism evidence="2 3">
    <name type="scientific">Phenylobacterium terrae</name>
    <dbReference type="NCBI Taxonomy" id="2665495"/>
    <lineage>
        <taxon>Bacteria</taxon>
        <taxon>Pseudomonadati</taxon>
        <taxon>Pseudomonadota</taxon>
        <taxon>Alphaproteobacteria</taxon>
        <taxon>Caulobacterales</taxon>
        <taxon>Caulobacteraceae</taxon>
        <taxon>Phenylobacterium</taxon>
    </lineage>
</organism>
<accession>A0ABW4N844</accession>
<evidence type="ECO:0000313" key="2">
    <source>
        <dbReference type="EMBL" id="MFD1785873.1"/>
    </source>
</evidence>
<proteinExistence type="predicted"/>
<dbReference type="InterPro" id="IPR011009">
    <property type="entry name" value="Kinase-like_dom_sf"/>
</dbReference>
<dbReference type="SUPFAM" id="SSF56112">
    <property type="entry name" value="Protein kinase-like (PK-like)"/>
    <property type="match status" value="1"/>
</dbReference>
<gene>
    <name evidence="2" type="ORF">ACFSC0_20945</name>
</gene>
<protein>
    <submittedName>
        <fullName evidence="2">Phosphotransferase</fullName>
    </submittedName>
</protein>
<dbReference type="Proteomes" id="UP001597237">
    <property type="component" value="Unassembled WGS sequence"/>
</dbReference>
<dbReference type="Pfam" id="PF01636">
    <property type="entry name" value="APH"/>
    <property type="match status" value="1"/>
</dbReference>
<name>A0ABW4N844_9CAUL</name>
<feature type="domain" description="Aminoglycoside phosphotransferase" evidence="1">
    <location>
        <begin position="30"/>
        <end position="244"/>
    </location>
</feature>
<dbReference type="RefSeq" id="WP_377283449.1">
    <property type="nucleotide sequence ID" value="NZ_JBHRSI010000009.1"/>
</dbReference>
<evidence type="ECO:0000259" key="1">
    <source>
        <dbReference type="Pfam" id="PF01636"/>
    </source>
</evidence>
<evidence type="ECO:0000313" key="3">
    <source>
        <dbReference type="Proteomes" id="UP001597237"/>
    </source>
</evidence>
<dbReference type="InterPro" id="IPR002575">
    <property type="entry name" value="Aminoglycoside_PTrfase"/>
</dbReference>
<sequence length="340" mass="36759">MLDALPEHRRDEAREALTAAFGLKRVERLHPVAGGASGALTYRVEAGGRAYLMRLEPPRDVMRDPDRGYACMRIAAEAGVAPPVRHLDPGSRIAIMDFIEARPLAEFPGGPAALARAQGELIARLQRTQVFPPLMDYPDLLAGMLDYLRTCGRYRPELFAPHAEALARIREAYPWDAAALVSSHNDPNPGNFIFDGTRLWLVDWETAFRNDPLADVAILADNPAVPPAAGEALVEAWLGRAPDRALLARLTLMRLMTRLYYGALMLSVGAAAHDPQDDLTALTPAELQAAAAEGRLKVGPLETLVVVGKTTLARFLSGLAEPGVDEALAIARSDSPRAAL</sequence>
<reference evidence="3" key="1">
    <citation type="journal article" date="2019" name="Int. J. Syst. Evol. Microbiol.">
        <title>The Global Catalogue of Microorganisms (GCM) 10K type strain sequencing project: providing services to taxonomists for standard genome sequencing and annotation.</title>
        <authorList>
            <consortium name="The Broad Institute Genomics Platform"/>
            <consortium name="The Broad Institute Genome Sequencing Center for Infectious Disease"/>
            <person name="Wu L."/>
            <person name="Ma J."/>
        </authorList>
    </citation>
    <scope>NUCLEOTIDE SEQUENCE [LARGE SCALE GENOMIC DNA]</scope>
    <source>
        <strain evidence="3">DFY28</strain>
    </source>
</reference>
<keyword evidence="3" id="KW-1185">Reference proteome</keyword>
<dbReference type="EMBL" id="JBHUEY010000012">
    <property type="protein sequence ID" value="MFD1785873.1"/>
    <property type="molecule type" value="Genomic_DNA"/>
</dbReference>
<comment type="caution">
    <text evidence="2">The sequence shown here is derived from an EMBL/GenBank/DDBJ whole genome shotgun (WGS) entry which is preliminary data.</text>
</comment>